<dbReference type="AlphaFoldDB" id="A0A936YSM9"/>
<dbReference type="Proteomes" id="UP000599109">
    <property type="component" value="Unassembled WGS sequence"/>
</dbReference>
<name>A0A936YSM9_9BURK</name>
<comment type="caution">
    <text evidence="1">The sequence shown here is derived from an EMBL/GenBank/DDBJ whole genome shotgun (WGS) entry which is preliminary data.</text>
</comment>
<evidence type="ECO:0000313" key="2">
    <source>
        <dbReference type="Proteomes" id="UP000599109"/>
    </source>
</evidence>
<accession>A0A936YSM9</accession>
<protein>
    <submittedName>
        <fullName evidence="1">Uncharacterized protein</fullName>
    </submittedName>
</protein>
<proteinExistence type="predicted"/>
<dbReference type="EMBL" id="JAEQNE010000001">
    <property type="protein sequence ID" value="MBL0389765.1"/>
    <property type="molecule type" value="Genomic_DNA"/>
</dbReference>
<reference evidence="1 2" key="1">
    <citation type="journal article" date="2017" name="Int. J. Syst. Evol. Microbiol.">
        <title>Ramlibacter monticola sp. nov., isolated from forest soil.</title>
        <authorList>
            <person name="Chaudhary D.K."/>
            <person name="Kim J."/>
        </authorList>
    </citation>
    <scope>NUCLEOTIDE SEQUENCE [LARGE SCALE GENOMIC DNA]</scope>
    <source>
        <strain evidence="1 2">KACC 19175</strain>
    </source>
</reference>
<dbReference type="RefSeq" id="WP_201672363.1">
    <property type="nucleotide sequence ID" value="NZ_JAEQNE010000001.1"/>
</dbReference>
<keyword evidence="2" id="KW-1185">Reference proteome</keyword>
<sequence>MIPVKTAAGQQVLKDRSVKLTPRERAALILVDGKRTLAELLQAAEGTGIARADLERLFELELVAPASSAAPPSQATMPAALVADKAPTPQERYLAAYPIATRLTSSLGLRGVRLNLAVEAATCYEELVAVAARIREAVGREQYAPLLAALGR</sequence>
<gene>
    <name evidence="1" type="ORF">JJ685_01280</name>
</gene>
<evidence type="ECO:0000313" key="1">
    <source>
        <dbReference type="EMBL" id="MBL0389765.1"/>
    </source>
</evidence>
<organism evidence="1 2">
    <name type="scientific">Ramlibacter monticola</name>
    <dbReference type="NCBI Taxonomy" id="1926872"/>
    <lineage>
        <taxon>Bacteria</taxon>
        <taxon>Pseudomonadati</taxon>
        <taxon>Pseudomonadota</taxon>
        <taxon>Betaproteobacteria</taxon>
        <taxon>Burkholderiales</taxon>
        <taxon>Comamonadaceae</taxon>
        <taxon>Ramlibacter</taxon>
    </lineage>
</organism>